<evidence type="ECO:0000256" key="1">
    <source>
        <dbReference type="SAM" id="MobiDB-lite"/>
    </source>
</evidence>
<comment type="caution">
    <text evidence="3">The sequence shown here is derived from an EMBL/GenBank/DDBJ whole genome shotgun (WGS) entry which is preliminary data.</text>
</comment>
<evidence type="ECO:0000256" key="2">
    <source>
        <dbReference type="SAM" id="Phobius"/>
    </source>
</evidence>
<protein>
    <submittedName>
        <fullName evidence="3">Uncharacterized protein</fullName>
    </submittedName>
</protein>
<evidence type="ECO:0000313" key="3">
    <source>
        <dbReference type="EMBL" id="TKS11594.1"/>
    </source>
</evidence>
<name>A0A4U5QLG4_POPAL</name>
<keyword evidence="2" id="KW-0812">Transmembrane</keyword>
<feature type="transmembrane region" description="Helical" evidence="2">
    <location>
        <begin position="6"/>
        <end position="29"/>
    </location>
</feature>
<feature type="region of interest" description="Disordered" evidence="1">
    <location>
        <begin position="32"/>
        <end position="101"/>
    </location>
</feature>
<feature type="compositionally biased region" description="Pro residues" evidence="1">
    <location>
        <begin position="52"/>
        <end position="72"/>
    </location>
</feature>
<reference evidence="3" key="1">
    <citation type="submission" date="2018-10" db="EMBL/GenBank/DDBJ databases">
        <title>Population genomic analysis revealed the cold adaptation of white poplar.</title>
        <authorList>
            <person name="Liu Y.-J."/>
        </authorList>
    </citation>
    <scope>NUCLEOTIDE SEQUENCE [LARGE SCALE GENOMIC DNA]</scope>
    <source>
        <strain evidence="3">PAL-ZL1</strain>
    </source>
</reference>
<feature type="compositionally biased region" description="Pro residues" evidence="1">
    <location>
        <begin position="80"/>
        <end position="101"/>
    </location>
</feature>
<keyword evidence="2" id="KW-1133">Transmembrane helix</keyword>
<gene>
    <name evidence="3" type="ORF">D5086_0000071870</name>
</gene>
<organism evidence="3">
    <name type="scientific">Populus alba</name>
    <name type="common">White poplar</name>
    <dbReference type="NCBI Taxonomy" id="43335"/>
    <lineage>
        <taxon>Eukaryota</taxon>
        <taxon>Viridiplantae</taxon>
        <taxon>Streptophyta</taxon>
        <taxon>Embryophyta</taxon>
        <taxon>Tracheophyta</taxon>
        <taxon>Spermatophyta</taxon>
        <taxon>Magnoliopsida</taxon>
        <taxon>eudicotyledons</taxon>
        <taxon>Gunneridae</taxon>
        <taxon>Pentapetalae</taxon>
        <taxon>rosids</taxon>
        <taxon>fabids</taxon>
        <taxon>Malpighiales</taxon>
        <taxon>Salicaceae</taxon>
        <taxon>Saliceae</taxon>
        <taxon>Populus</taxon>
    </lineage>
</organism>
<keyword evidence="2" id="KW-0472">Membrane</keyword>
<dbReference type="AlphaFoldDB" id="A0A4U5QLG4"/>
<accession>A0A4U5QLG4</accession>
<proteinExistence type="predicted"/>
<dbReference type="EMBL" id="RCHU01000201">
    <property type="protein sequence ID" value="TKS11594.1"/>
    <property type="molecule type" value="Genomic_DNA"/>
</dbReference>
<sequence length="101" mass="11468">MEIYSYLLAFIIFHGMILSQTSCMVNVSLQRRRRLPPPPPPNINQIIHPKPKPPFMPLPKYPPPPRTPPPPKVNDGHYPSLPPPPPHSYGSPRYPPPPQRS</sequence>